<evidence type="ECO:0000256" key="3">
    <source>
        <dbReference type="ARBA" id="ARBA00022692"/>
    </source>
</evidence>
<keyword evidence="7 8" id="KW-0472">Membrane</keyword>
<dbReference type="InterPro" id="IPR006694">
    <property type="entry name" value="Fatty_acid_hydroxylase"/>
</dbReference>
<keyword evidence="5" id="KW-0560">Oxidoreductase</keyword>
<keyword evidence="3 8" id="KW-0812">Transmembrane</keyword>
<dbReference type="RefSeq" id="WP_169421630.1">
    <property type="nucleotide sequence ID" value="NZ_JABBFX010000003.1"/>
</dbReference>
<protein>
    <recommendedName>
        <fullName evidence="9">Fatty acid hydroxylase domain-containing protein</fullName>
    </recommendedName>
</protein>
<comment type="subcellular location">
    <subcellularLocation>
        <location evidence="1">Endomembrane system</location>
        <topology evidence="1">Multi-pass membrane protein</topology>
    </subcellularLocation>
</comment>
<accession>A0A848H998</accession>
<evidence type="ECO:0000256" key="1">
    <source>
        <dbReference type="ARBA" id="ARBA00004127"/>
    </source>
</evidence>
<reference evidence="10 11" key="1">
    <citation type="submission" date="2020-04" db="EMBL/GenBank/DDBJ databases">
        <title>Ramlibacter sp. G-1-2-2 isolated from soil.</title>
        <authorList>
            <person name="Dahal R.H."/>
        </authorList>
    </citation>
    <scope>NUCLEOTIDE SEQUENCE [LARGE SCALE GENOMIC DNA]</scope>
    <source>
        <strain evidence="10 11">G-1-2-2</strain>
    </source>
</reference>
<feature type="domain" description="Fatty acid hydroxylase" evidence="9">
    <location>
        <begin position="87"/>
        <end position="220"/>
    </location>
</feature>
<dbReference type="GO" id="GO:0008610">
    <property type="term" value="P:lipid biosynthetic process"/>
    <property type="evidence" value="ECO:0007669"/>
    <property type="project" value="InterPro"/>
</dbReference>
<name>A0A848H998_9BURK</name>
<dbReference type="GO" id="GO:0005506">
    <property type="term" value="F:iron ion binding"/>
    <property type="evidence" value="ECO:0007669"/>
    <property type="project" value="InterPro"/>
</dbReference>
<evidence type="ECO:0000256" key="2">
    <source>
        <dbReference type="ARBA" id="ARBA00007375"/>
    </source>
</evidence>
<evidence type="ECO:0000256" key="8">
    <source>
        <dbReference type="SAM" id="Phobius"/>
    </source>
</evidence>
<evidence type="ECO:0000256" key="4">
    <source>
        <dbReference type="ARBA" id="ARBA00022989"/>
    </source>
</evidence>
<feature type="transmembrane region" description="Helical" evidence="8">
    <location>
        <begin position="363"/>
        <end position="382"/>
    </location>
</feature>
<feature type="transmembrane region" description="Helical" evidence="8">
    <location>
        <begin position="304"/>
        <end position="325"/>
    </location>
</feature>
<dbReference type="EMBL" id="JABBFX010000003">
    <property type="protein sequence ID" value="NML47345.1"/>
    <property type="molecule type" value="Genomic_DNA"/>
</dbReference>
<dbReference type="Pfam" id="PF07947">
    <property type="entry name" value="YhhN"/>
    <property type="match status" value="1"/>
</dbReference>
<proteinExistence type="inferred from homology"/>
<evidence type="ECO:0000256" key="7">
    <source>
        <dbReference type="ARBA" id="ARBA00023136"/>
    </source>
</evidence>
<dbReference type="GO" id="GO:0050479">
    <property type="term" value="F:glyceryl-ether monooxygenase activity"/>
    <property type="evidence" value="ECO:0007669"/>
    <property type="project" value="TreeGrafter"/>
</dbReference>
<feature type="transmembrane region" description="Helical" evidence="8">
    <location>
        <begin position="337"/>
        <end position="357"/>
    </location>
</feature>
<feature type="transmembrane region" description="Helical" evidence="8">
    <location>
        <begin position="403"/>
        <end position="424"/>
    </location>
</feature>
<keyword evidence="11" id="KW-1185">Reference proteome</keyword>
<feature type="transmembrane region" description="Helical" evidence="8">
    <location>
        <begin position="486"/>
        <end position="503"/>
    </location>
</feature>
<comment type="similarity">
    <text evidence="2">Belongs to the TMEM86 family.</text>
</comment>
<keyword evidence="4 8" id="KW-1133">Transmembrane helix</keyword>
<comment type="caution">
    <text evidence="10">The sequence shown here is derived from an EMBL/GenBank/DDBJ whole genome shotgun (WGS) entry which is preliminary data.</text>
</comment>
<evidence type="ECO:0000313" key="11">
    <source>
        <dbReference type="Proteomes" id="UP000541185"/>
    </source>
</evidence>
<evidence type="ECO:0000259" key="9">
    <source>
        <dbReference type="Pfam" id="PF04116"/>
    </source>
</evidence>
<dbReference type="GO" id="GO:0012505">
    <property type="term" value="C:endomembrane system"/>
    <property type="evidence" value="ECO:0007669"/>
    <property type="project" value="UniProtKB-SubCell"/>
</dbReference>
<feature type="transmembrane region" description="Helical" evidence="8">
    <location>
        <begin position="515"/>
        <end position="533"/>
    </location>
</feature>
<feature type="transmembrane region" description="Helical" evidence="8">
    <location>
        <begin position="6"/>
        <end position="29"/>
    </location>
</feature>
<dbReference type="Pfam" id="PF04116">
    <property type="entry name" value="FA_hydroxylase"/>
    <property type="match status" value="1"/>
</dbReference>
<keyword evidence="6" id="KW-0443">Lipid metabolism</keyword>
<dbReference type="PANTHER" id="PTHR21624:SF1">
    <property type="entry name" value="ALKYLGLYCEROL MONOOXYGENASE"/>
    <property type="match status" value="1"/>
</dbReference>
<dbReference type="InterPro" id="IPR051689">
    <property type="entry name" value="Sterol_desaturase/TMEM195"/>
</dbReference>
<sequence length="585" mass="63677">MSLSPSQVIVLATPVFLLLIGLECAWGALRGRNTYRLNDAINSISLGMLSEASGVLLKLFRIGVYTALAGSIALWRNDAFWLSLPGWLLALLFYDFCYYWQHRCAHRVAVLWATHVVHHQSQDYNLSTALRQPSTGSWFNWVFYVPMALAGVPPLVFGTVALIDLLYQFWVHTEHVGKLGWFDRWFCSPSNHRVHHAVNDEYLDRNYGGILIVWDRLFGSFHEEEGRAVYGTRAPLDSWDPLWSNLEVYWALAQDSWHARSWGDKLRVWIEPPGWRPADVVQRFPKAPFDVAQVQRFHPPVAPAVAAFAAAQFVLLLGGVVAFLWNADDLALPELVVWLAALGAGLWAVGAVLQGRLTVPQVLLVEAGALATATAAAGLVGWHQVFKPLAMVLAIACVLQRGLAPRFQALLVAALAFSLAGDVALMLPNLFIPGLVGFLLAHLCYLALFRQGVPWFPSGRALAGTLALGACMYAFLFPHLGPVLKVAVAAYTCVIALMAAQAIGRATVLRDPGAVAVAIGALFFMLSDSTLAVNKFALALPMAQFAVLVTYYVAQVLIAVNATPASGVAARASRESTPAHANPAA</sequence>
<dbReference type="GO" id="GO:0006643">
    <property type="term" value="P:membrane lipid metabolic process"/>
    <property type="evidence" value="ECO:0007669"/>
    <property type="project" value="TreeGrafter"/>
</dbReference>
<feature type="transmembrane region" description="Helical" evidence="8">
    <location>
        <begin position="461"/>
        <end position="480"/>
    </location>
</feature>
<evidence type="ECO:0000313" key="10">
    <source>
        <dbReference type="EMBL" id="NML47345.1"/>
    </source>
</evidence>
<dbReference type="Proteomes" id="UP000541185">
    <property type="component" value="Unassembled WGS sequence"/>
</dbReference>
<dbReference type="InterPro" id="IPR012506">
    <property type="entry name" value="TMEM86B-like"/>
</dbReference>
<evidence type="ECO:0000256" key="5">
    <source>
        <dbReference type="ARBA" id="ARBA00023002"/>
    </source>
</evidence>
<dbReference type="PANTHER" id="PTHR21624">
    <property type="entry name" value="STEROL DESATURASE-RELATED PROTEIN"/>
    <property type="match status" value="1"/>
</dbReference>
<feature type="transmembrane region" description="Helical" evidence="8">
    <location>
        <begin position="141"/>
        <end position="163"/>
    </location>
</feature>
<feature type="transmembrane region" description="Helical" evidence="8">
    <location>
        <begin position="545"/>
        <end position="564"/>
    </location>
</feature>
<gene>
    <name evidence="10" type="ORF">HHL11_26590</name>
</gene>
<organism evidence="10 11">
    <name type="scientific">Ramlibacter agri</name>
    <dbReference type="NCBI Taxonomy" id="2728837"/>
    <lineage>
        <taxon>Bacteria</taxon>
        <taxon>Pseudomonadati</taxon>
        <taxon>Pseudomonadota</taxon>
        <taxon>Betaproteobacteria</taxon>
        <taxon>Burkholderiales</taxon>
        <taxon>Comamonadaceae</taxon>
        <taxon>Ramlibacter</taxon>
    </lineage>
</organism>
<dbReference type="AlphaFoldDB" id="A0A848H998"/>
<evidence type="ECO:0000256" key="6">
    <source>
        <dbReference type="ARBA" id="ARBA00023098"/>
    </source>
</evidence>
<feature type="transmembrane region" description="Helical" evidence="8">
    <location>
        <begin position="430"/>
        <end position="449"/>
    </location>
</feature>
<dbReference type="GO" id="GO:0016020">
    <property type="term" value="C:membrane"/>
    <property type="evidence" value="ECO:0007669"/>
    <property type="project" value="InterPro"/>
</dbReference>
<feature type="transmembrane region" description="Helical" evidence="8">
    <location>
        <begin position="80"/>
        <end position="100"/>
    </location>
</feature>